<sequence>MNWRNFTKSVEVDGMIWKFYNGKWFPRYNVVVTWNYCHEHYYLEAGITIE</sequence>
<organism evidence="1">
    <name type="scientific">marine sediment metagenome</name>
    <dbReference type="NCBI Taxonomy" id="412755"/>
    <lineage>
        <taxon>unclassified sequences</taxon>
        <taxon>metagenomes</taxon>
        <taxon>ecological metagenomes</taxon>
    </lineage>
</organism>
<dbReference type="EMBL" id="BARS01009368">
    <property type="protein sequence ID" value="GAF73660.1"/>
    <property type="molecule type" value="Genomic_DNA"/>
</dbReference>
<dbReference type="AlphaFoldDB" id="X0TC69"/>
<evidence type="ECO:0000313" key="1">
    <source>
        <dbReference type="EMBL" id="GAF73660.1"/>
    </source>
</evidence>
<gene>
    <name evidence="1" type="ORF">S01H1_17629</name>
</gene>
<protein>
    <submittedName>
        <fullName evidence="1">Uncharacterized protein</fullName>
    </submittedName>
</protein>
<reference evidence="1" key="1">
    <citation type="journal article" date="2014" name="Front. Microbiol.">
        <title>High frequency of phylogenetically diverse reductive dehalogenase-homologous genes in deep subseafloor sedimentary metagenomes.</title>
        <authorList>
            <person name="Kawai M."/>
            <person name="Futagami T."/>
            <person name="Toyoda A."/>
            <person name="Takaki Y."/>
            <person name="Nishi S."/>
            <person name="Hori S."/>
            <person name="Arai W."/>
            <person name="Tsubouchi T."/>
            <person name="Morono Y."/>
            <person name="Uchiyama I."/>
            <person name="Ito T."/>
            <person name="Fujiyama A."/>
            <person name="Inagaki F."/>
            <person name="Takami H."/>
        </authorList>
    </citation>
    <scope>NUCLEOTIDE SEQUENCE</scope>
    <source>
        <strain evidence="1">Expedition CK06-06</strain>
    </source>
</reference>
<name>X0TC69_9ZZZZ</name>
<accession>X0TC69</accession>
<comment type="caution">
    <text evidence="1">The sequence shown here is derived from an EMBL/GenBank/DDBJ whole genome shotgun (WGS) entry which is preliminary data.</text>
</comment>
<proteinExistence type="predicted"/>